<comment type="caution">
    <text evidence="1">The sequence shown here is derived from an EMBL/GenBank/DDBJ whole genome shotgun (WGS) entry which is preliminary data.</text>
</comment>
<feature type="non-terminal residue" evidence="1">
    <location>
        <position position="50"/>
    </location>
</feature>
<evidence type="ECO:0000313" key="1">
    <source>
        <dbReference type="EMBL" id="CAG8794732.1"/>
    </source>
</evidence>
<sequence length="50" mass="5675">DNSPVELTNHEIEHDEVNLNIDEYDSSSTSDDDMEITNNKAIELKAVLEK</sequence>
<reference evidence="1" key="1">
    <citation type="submission" date="2021-06" db="EMBL/GenBank/DDBJ databases">
        <authorList>
            <person name="Kallberg Y."/>
            <person name="Tangrot J."/>
            <person name="Rosling A."/>
        </authorList>
    </citation>
    <scope>NUCLEOTIDE SEQUENCE</scope>
    <source>
        <strain evidence="1">MA461A</strain>
    </source>
</reference>
<feature type="non-terminal residue" evidence="1">
    <location>
        <position position="1"/>
    </location>
</feature>
<evidence type="ECO:0000313" key="2">
    <source>
        <dbReference type="Proteomes" id="UP000789920"/>
    </source>
</evidence>
<proteinExistence type="predicted"/>
<protein>
    <submittedName>
        <fullName evidence="1">31179_t:CDS:1</fullName>
    </submittedName>
</protein>
<name>A0ACA9RIC9_9GLOM</name>
<accession>A0ACA9RIC9</accession>
<gene>
    <name evidence="1" type="ORF">RPERSI_LOCUS19820</name>
</gene>
<dbReference type="EMBL" id="CAJVQC010054888">
    <property type="protein sequence ID" value="CAG8794732.1"/>
    <property type="molecule type" value="Genomic_DNA"/>
</dbReference>
<keyword evidence="2" id="KW-1185">Reference proteome</keyword>
<dbReference type="Proteomes" id="UP000789920">
    <property type="component" value="Unassembled WGS sequence"/>
</dbReference>
<organism evidence="1 2">
    <name type="scientific">Racocetra persica</name>
    <dbReference type="NCBI Taxonomy" id="160502"/>
    <lineage>
        <taxon>Eukaryota</taxon>
        <taxon>Fungi</taxon>
        <taxon>Fungi incertae sedis</taxon>
        <taxon>Mucoromycota</taxon>
        <taxon>Glomeromycotina</taxon>
        <taxon>Glomeromycetes</taxon>
        <taxon>Diversisporales</taxon>
        <taxon>Gigasporaceae</taxon>
        <taxon>Racocetra</taxon>
    </lineage>
</organism>